<evidence type="ECO:0000313" key="2">
    <source>
        <dbReference type="Proteomes" id="UP001499959"/>
    </source>
</evidence>
<dbReference type="Proteomes" id="UP001499959">
    <property type="component" value="Unassembled WGS sequence"/>
</dbReference>
<reference evidence="2" key="1">
    <citation type="journal article" date="2019" name="Int. J. Syst. Evol. Microbiol.">
        <title>The Global Catalogue of Microorganisms (GCM) 10K type strain sequencing project: providing services to taxonomists for standard genome sequencing and annotation.</title>
        <authorList>
            <consortium name="The Broad Institute Genomics Platform"/>
            <consortium name="The Broad Institute Genome Sequencing Center for Infectious Disease"/>
            <person name="Wu L."/>
            <person name="Ma J."/>
        </authorList>
    </citation>
    <scope>NUCLEOTIDE SEQUENCE [LARGE SCALE GENOMIC DNA]</scope>
    <source>
        <strain evidence="2">JCM 18204</strain>
    </source>
</reference>
<evidence type="ECO:0000313" key="1">
    <source>
        <dbReference type="EMBL" id="GAA4782332.1"/>
    </source>
</evidence>
<keyword evidence="2" id="KW-1185">Reference proteome</keyword>
<proteinExistence type="predicted"/>
<dbReference type="RefSeq" id="WP_345301553.1">
    <property type="nucleotide sequence ID" value="NZ_BAABJE010000001.1"/>
</dbReference>
<comment type="caution">
    <text evidence="1">The sequence shown here is derived from an EMBL/GenBank/DDBJ whole genome shotgun (WGS) entry which is preliminary data.</text>
</comment>
<protein>
    <submittedName>
        <fullName evidence="1">Uncharacterized protein</fullName>
    </submittedName>
</protein>
<dbReference type="EMBL" id="BAABJE010000001">
    <property type="protein sequence ID" value="GAA4782332.1"/>
    <property type="molecule type" value="Genomic_DNA"/>
</dbReference>
<organism evidence="1 2">
    <name type="scientific">Lysobacter hankyongensis</name>
    <dbReference type="NCBI Taxonomy" id="1176535"/>
    <lineage>
        <taxon>Bacteria</taxon>
        <taxon>Pseudomonadati</taxon>
        <taxon>Pseudomonadota</taxon>
        <taxon>Gammaproteobacteria</taxon>
        <taxon>Lysobacterales</taxon>
        <taxon>Lysobacteraceae</taxon>
        <taxon>Lysobacter</taxon>
    </lineage>
</organism>
<sequence length="145" mass="17118">MTTQEPISPELQAKIDALPEGSVKERIIRALTGPGTRTASNEVIFETIMKSVAQAQSQRAQWRQWRDDEVMAFVEYFKQELPEDYVEYLRQERENNEIDSDLSWRVRRLVDKWIPELTYADNGNLVSKVRHHLQTQLREMREESP</sequence>
<name>A0ABP9AJE1_9GAMM</name>
<gene>
    <name evidence="1" type="ORF">GCM10023307_03560</name>
</gene>
<accession>A0ABP9AJE1</accession>